<keyword evidence="2" id="KW-1133">Transmembrane helix</keyword>
<evidence type="ECO:0000256" key="1">
    <source>
        <dbReference type="SAM" id="MobiDB-lite"/>
    </source>
</evidence>
<keyword evidence="2" id="KW-0472">Membrane</keyword>
<sequence>MRKPRRERSIAGNMAGSSCHLLTSTIPKITHLPICINSHILVVFLLAMSILNQANARIGSTMRLAGRTWAHGHTDLRRARSMVRLGPSFLTYPFHRNRLHAAIERSPHTRLEHVSSCPQCGLLRVWQPLLAASHEYHHTPYAQRPRSGALPLHIGDDQRCAAIDAGSQSAVPREYLGPRGLPSGGNPRWSGPIVSIPSSFSRCAAIDIAEAAAVAAQRAGVRPVSRAEVPHHGVWHSVPIRDSAAPRPPRPASADEYHRQEVERRRTQSAIGTCFRREQTEQTSRCGSKPFLDTLQHLKVHL</sequence>
<organism evidence="3 4">
    <name type="scientific">Paratrimastix pyriformis</name>
    <dbReference type="NCBI Taxonomy" id="342808"/>
    <lineage>
        <taxon>Eukaryota</taxon>
        <taxon>Metamonada</taxon>
        <taxon>Preaxostyla</taxon>
        <taxon>Paratrimastigidae</taxon>
        <taxon>Paratrimastix</taxon>
    </lineage>
</organism>
<reference evidence="3" key="1">
    <citation type="journal article" date="2022" name="bioRxiv">
        <title>Genomics of Preaxostyla Flagellates Illuminates Evolutionary Transitions and the Path Towards Mitochondrial Loss.</title>
        <authorList>
            <person name="Novak L.V.F."/>
            <person name="Treitli S.C."/>
            <person name="Pyrih J."/>
            <person name="Halakuc P."/>
            <person name="Pipaliya S.V."/>
            <person name="Vacek V."/>
            <person name="Brzon O."/>
            <person name="Soukal P."/>
            <person name="Eme L."/>
            <person name="Dacks J.B."/>
            <person name="Karnkowska A."/>
            <person name="Elias M."/>
            <person name="Hampl V."/>
        </authorList>
    </citation>
    <scope>NUCLEOTIDE SEQUENCE</scope>
    <source>
        <strain evidence="3">RCP-MX</strain>
    </source>
</reference>
<dbReference type="Proteomes" id="UP001141327">
    <property type="component" value="Unassembled WGS sequence"/>
</dbReference>
<feature type="region of interest" description="Disordered" evidence="1">
    <location>
        <begin position="239"/>
        <end position="266"/>
    </location>
</feature>
<keyword evidence="4" id="KW-1185">Reference proteome</keyword>
<feature type="transmembrane region" description="Helical" evidence="2">
    <location>
        <begin position="32"/>
        <end position="51"/>
    </location>
</feature>
<name>A0ABQ8UT41_9EUKA</name>
<accession>A0ABQ8UT41</accession>
<dbReference type="EMBL" id="JAPMOS010000006">
    <property type="protein sequence ID" value="KAJ4461692.1"/>
    <property type="molecule type" value="Genomic_DNA"/>
</dbReference>
<comment type="caution">
    <text evidence="3">The sequence shown here is derived from an EMBL/GenBank/DDBJ whole genome shotgun (WGS) entry which is preliminary data.</text>
</comment>
<feature type="compositionally biased region" description="Basic and acidic residues" evidence="1">
    <location>
        <begin position="253"/>
        <end position="266"/>
    </location>
</feature>
<dbReference type="PROSITE" id="PS51257">
    <property type="entry name" value="PROKAR_LIPOPROTEIN"/>
    <property type="match status" value="1"/>
</dbReference>
<evidence type="ECO:0000313" key="3">
    <source>
        <dbReference type="EMBL" id="KAJ4461692.1"/>
    </source>
</evidence>
<keyword evidence="2" id="KW-0812">Transmembrane</keyword>
<gene>
    <name evidence="3" type="ORF">PAPYR_1819</name>
</gene>
<evidence type="ECO:0000313" key="4">
    <source>
        <dbReference type="Proteomes" id="UP001141327"/>
    </source>
</evidence>
<proteinExistence type="predicted"/>
<protein>
    <submittedName>
        <fullName evidence="3">Uncharacterized protein</fullName>
    </submittedName>
</protein>
<evidence type="ECO:0000256" key="2">
    <source>
        <dbReference type="SAM" id="Phobius"/>
    </source>
</evidence>